<dbReference type="GO" id="GO:0016226">
    <property type="term" value="P:iron-sulfur cluster assembly"/>
    <property type="evidence" value="ECO:0007669"/>
    <property type="project" value="InterPro"/>
</dbReference>
<dbReference type="CDD" id="cd06664">
    <property type="entry name" value="IscU_like"/>
    <property type="match status" value="1"/>
</dbReference>
<reference evidence="2 4" key="2">
    <citation type="submission" date="2019-06" db="EMBL/GenBank/DDBJ databases">
        <title>Mycoplasma sp. 2F1A isolated from ostrich.</title>
        <authorList>
            <person name="Spergser J."/>
        </authorList>
    </citation>
    <scope>NUCLEOTIDE SEQUENCE [LARGE SCALE GENOMIC DNA]</scope>
    <source>
        <strain evidence="2 4">2F1A</strain>
    </source>
</reference>
<dbReference type="GO" id="GO:0051536">
    <property type="term" value="F:iron-sulfur cluster binding"/>
    <property type="evidence" value="ECO:0007669"/>
    <property type="project" value="InterPro"/>
</dbReference>
<reference evidence="3 5" key="1">
    <citation type="submission" date="2019-06" db="EMBL/GenBank/DDBJ databases">
        <title>Mycoplasma nasistruthionis sp. nov. str Ms03.</title>
        <authorList>
            <person name="Botes A."/>
        </authorList>
    </citation>
    <scope>NUCLEOTIDE SEQUENCE [LARGE SCALE GENOMIC DNA]</scope>
    <source>
        <strain evidence="3 5">Ms03</strain>
    </source>
</reference>
<dbReference type="InterPro" id="IPR002871">
    <property type="entry name" value="NIF_FeS_clus_asmbl_NifU_N"/>
</dbReference>
<accession>A0A5B7XUL6</accession>
<dbReference type="AlphaFoldDB" id="A0A4Y6I5H7"/>
<dbReference type="Proteomes" id="UP000315201">
    <property type="component" value="Chromosome"/>
</dbReference>
<dbReference type="GO" id="GO:0005506">
    <property type="term" value="F:iron ion binding"/>
    <property type="evidence" value="ECO:0007669"/>
    <property type="project" value="InterPro"/>
</dbReference>
<accession>A0A4Y6I5H7</accession>
<dbReference type="Gene3D" id="3.90.1010.10">
    <property type="match status" value="1"/>
</dbReference>
<dbReference type="SUPFAM" id="SSF82649">
    <property type="entry name" value="SufE/NifU"/>
    <property type="match status" value="1"/>
</dbReference>
<evidence type="ECO:0000313" key="5">
    <source>
        <dbReference type="Proteomes" id="UP000315201"/>
    </source>
</evidence>
<name>A0A4Y6I5H7_9MOLU</name>
<dbReference type="EMBL" id="CP041147">
    <property type="protein sequence ID" value="QDF64866.1"/>
    <property type="molecule type" value="Genomic_DNA"/>
</dbReference>
<sequence>MHFNPNEARELIMNHYSKPQNKTTLESDFETFFSTTCSDKLMLKATWKDNVLQDVSFDGHGCAIFMGATDIFLNIIKGKTQQEINDLAMLFDRFVNLKELSDSEIQSLGDLWVFFNVKKHLNRVNCALLTPNALKK</sequence>
<keyword evidence="5" id="KW-1185">Reference proteome</keyword>
<gene>
    <name evidence="2" type="ORF">FG904_00855</name>
    <name evidence="3" type="ORF">FIV53_00870</name>
</gene>
<protein>
    <submittedName>
        <fullName evidence="3">Iron-sulfur cluster assembly scaffold protein</fullName>
    </submittedName>
</protein>
<dbReference type="KEGG" id="mnh:FG904_00855"/>
<dbReference type="Proteomes" id="UP000305457">
    <property type="component" value="Chromosome"/>
</dbReference>
<evidence type="ECO:0000313" key="4">
    <source>
        <dbReference type="Proteomes" id="UP000305457"/>
    </source>
</evidence>
<organism evidence="3 5">
    <name type="scientific">Mycoplasma nasistruthionis</name>
    <dbReference type="NCBI Taxonomy" id="353852"/>
    <lineage>
        <taxon>Bacteria</taxon>
        <taxon>Bacillati</taxon>
        <taxon>Mycoplasmatota</taxon>
        <taxon>Mollicutes</taxon>
        <taxon>Mycoplasmataceae</taxon>
        <taxon>Mycoplasma</taxon>
    </lineage>
</organism>
<evidence type="ECO:0000259" key="1">
    <source>
        <dbReference type="Pfam" id="PF01592"/>
    </source>
</evidence>
<evidence type="ECO:0000313" key="2">
    <source>
        <dbReference type="EMBL" id="QCZ36568.1"/>
    </source>
</evidence>
<feature type="domain" description="NIF system FeS cluster assembly NifU N-terminal" evidence="1">
    <location>
        <begin position="10"/>
        <end position="89"/>
    </location>
</feature>
<dbReference type="EMBL" id="CP040825">
    <property type="protein sequence ID" value="QCZ36568.1"/>
    <property type="molecule type" value="Genomic_DNA"/>
</dbReference>
<dbReference type="RefSeq" id="WP_139592051.1">
    <property type="nucleotide sequence ID" value="NZ_CP040825.1"/>
</dbReference>
<proteinExistence type="predicted"/>
<dbReference type="OrthoDB" id="9804157at2"/>
<dbReference type="Pfam" id="PF01592">
    <property type="entry name" value="NifU_N"/>
    <property type="match status" value="1"/>
</dbReference>
<evidence type="ECO:0000313" key="3">
    <source>
        <dbReference type="EMBL" id="QDF64866.1"/>
    </source>
</evidence>